<feature type="transmembrane region" description="Helical" evidence="2">
    <location>
        <begin position="24"/>
        <end position="49"/>
    </location>
</feature>
<evidence type="ECO:0008006" key="5">
    <source>
        <dbReference type="Google" id="ProtNLM"/>
    </source>
</evidence>
<feature type="region of interest" description="Disordered" evidence="1">
    <location>
        <begin position="347"/>
        <end position="367"/>
    </location>
</feature>
<keyword evidence="4" id="KW-1185">Reference proteome</keyword>
<comment type="caution">
    <text evidence="3">The sequence shown here is derived from an EMBL/GenBank/DDBJ whole genome shotgun (WGS) entry which is preliminary data.</text>
</comment>
<keyword evidence="2" id="KW-0812">Transmembrane</keyword>
<gene>
    <name evidence="3" type="ORF">ACFP81_09055</name>
</gene>
<keyword evidence="2" id="KW-1133">Transmembrane helix</keyword>
<accession>A0ABW1YFB6</accession>
<feature type="transmembrane region" description="Helical" evidence="2">
    <location>
        <begin position="85"/>
        <end position="107"/>
    </location>
</feature>
<feature type="compositionally biased region" description="Basic and acidic residues" evidence="1">
    <location>
        <begin position="183"/>
        <end position="260"/>
    </location>
</feature>
<keyword evidence="2" id="KW-0472">Membrane</keyword>
<evidence type="ECO:0000313" key="4">
    <source>
        <dbReference type="Proteomes" id="UP001596297"/>
    </source>
</evidence>
<evidence type="ECO:0000256" key="2">
    <source>
        <dbReference type="SAM" id="Phobius"/>
    </source>
</evidence>
<feature type="region of interest" description="Disordered" evidence="1">
    <location>
        <begin position="183"/>
        <end position="263"/>
    </location>
</feature>
<reference evidence="4" key="1">
    <citation type="journal article" date="2019" name="Int. J. Syst. Evol. Microbiol.">
        <title>The Global Catalogue of Microorganisms (GCM) 10K type strain sequencing project: providing services to taxonomists for standard genome sequencing and annotation.</title>
        <authorList>
            <consortium name="The Broad Institute Genomics Platform"/>
            <consortium name="The Broad Institute Genome Sequencing Center for Infectious Disease"/>
            <person name="Wu L."/>
            <person name="Ma J."/>
        </authorList>
    </citation>
    <scope>NUCLEOTIDE SEQUENCE [LARGE SCALE GENOMIC DNA]</scope>
    <source>
        <strain evidence="4">CGMCC 1.15772</strain>
    </source>
</reference>
<dbReference type="EMBL" id="JBHSWD010000001">
    <property type="protein sequence ID" value="MFC6592133.1"/>
    <property type="molecule type" value="Genomic_DNA"/>
</dbReference>
<dbReference type="RefSeq" id="WP_380083147.1">
    <property type="nucleotide sequence ID" value="NZ_JBHSWD010000001.1"/>
</dbReference>
<organism evidence="3 4">
    <name type="scientific">Deinococcus lacus</name>
    <dbReference type="NCBI Taxonomy" id="392561"/>
    <lineage>
        <taxon>Bacteria</taxon>
        <taxon>Thermotogati</taxon>
        <taxon>Deinococcota</taxon>
        <taxon>Deinococci</taxon>
        <taxon>Deinococcales</taxon>
        <taxon>Deinococcaceae</taxon>
        <taxon>Deinococcus</taxon>
    </lineage>
</organism>
<evidence type="ECO:0000313" key="3">
    <source>
        <dbReference type="EMBL" id="MFC6592133.1"/>
    </source>
</evidence>
<protein>
    <recommendedName>
        <fullName evidence="5">NERD domain-containing protein</fullName>
    </recommendedName>
</protein>
<evidence type="ECO:0000256" key="1">
    <source>
        <dbReference type="SAM" id="MobiDB-lite"/>
    </source>
</evidence>
<dbReference type="Proteomes" id="UP001596297">
    <property type="component" value="Unassembled WGS sequence"/>
</dbReference>
<feature type="transmembrane region" description="Helical" evidence="2">
    <location>
        <begin position="123"/>
        <end position="141"/>
    </location>
</feature>
<name>A0ABW1YFB6_9DEIO</name>
<proteinExistence type="predicted"/>
<feature type="transmembrane region" description="Helical" evidence="2">
    <location>
        <begin position="61"/>
        <end position="79"/>
    </location>
</feature>
<sequence>MGAVAGWRAVRHLDLFQTDLGQGVLAGAGATAVQLTLLAVVLLFAWGLFSAETSGKQSEQSGCGCLMGLAVVWGVLWWLGQTWYALVTGAGNLVLLAVFAACAWYVLRQSFQLAAERMGETRQALAASGVWALVLWLLHLLMPGFPVPLLAAALVAAGAVALDYQYVGGPRYDQYGNLREQARREREERAQQAAAEREAEQQRRVAEAEQQRLRQEQAAAEQRRAQEAARRQQEAQRQQREREEQERREAAQRRQQERLESLVPFLPTGSQSRIQARGPLLYLDVSTPLGLRQQIWADEAGLGEAGVTQVLVHFEKAVQRVEFLGGVYVMAPQNLAHQLDFWEQAEARKRRDIEPPKSPEPSDERGRREAIELGLRVEKEAQAAAIEAFQDWKVLTGVLMPRGGDIDLLLTRPDGQAFAVDIKAHAGRPSLVDGVLHFAGDEKAAVQRQLHIQAEEAVAQPVCWQPRSAYAPIELDGILFVAGEVKFLQMALSKRR</sequence>